<evidence type="ECO:0000313" key="2">
    <source>
        <dbReference type="Proteomes" id="UP000224459"/>
    </source>
</evidence>
<proteinExistence type="predicted"/>
<organism evidence="1 2">
    <name type="scientific">Staphylococcus phage vB_SscM-1</name>
    <dbReference type="NCBI Taxonomy" id="1868844"/>
    <lineage>
        <taxon>Viruses</taxon>
        <taxon>Duplodnaviria</taxon>
        <taxon>Heunggongvirae</taxon>
        <taxon>Uroviricota</taxon>
        <taxon>Caudoviricetes</taxon>
        <taxon>Herelleviridae</taxon>
        <taxon>Twortvirinae</taxon>
        <taxon>Sciuriunavirus</taxon>
        <taxon>Sciuriunavirus SscM1</taxon>
    </lineage>
</organism>
<keyword evidence="2" id="KW-1185">Reference proteome</keyword>
<dbReference type="Proteomes" id="UP000224459">
    <property type="component" value="Segment"/>
</dbReference>
<reference evidence="2" key="1">
    <citation type="submission" date="2016-04" db="EMBL/GenBank/DDBJ databases">
        <authorList>
            <person name="Gasior T."/>
        </authorList>
    </citation>
    <scope>NUCLEOTIDE SEQUENCE [LARGE SCALE GENOMIC DNA]</scope>
</reference>
<name>A0A1X9I9P9_9CAUD</name>
<gene>
    <name evidence="1" type="ORF">vB_SscM-1_150</name>
</gene>
<dbReference type="EMBL" id="KX171212">
    <property type="protein sequence ID" value="ANT44814.1"/>
    <property type="molecule type" value="Genomic_DNA"/>
</dbReference>
<sequence length="219" mass="26189">MSNTNNGNRYVVDMDGIPYEFGRDIDKLLNKYKNLRWALYHKYAGILAHDFEREELREYIDEQFIKLVKEYDIHSNVDFPGYIKAKLTLRVQNSYIKKNEKYKRNEMLGKKDYTVESLTEAINSDFEDSEILNYVFDGIEFTTLQSELLKELLLNEDREDDAHVISQVANKLDIKRKDVAKELTELKDYVRFKLNAYYEHNRRVELNTGRVYTENNVWE</sequence>
<evidence type="ECO:0000313" key="1">
    <source>
        <dbReference type="EMBL" id="ANT44814.1"/>
    </source>
</evidence>
<accession>A0A1X9I9P9</accession>
<protein>
    <submittedName>
        <fullName evidence="1">Sigma factor</fullName>
    </submittedName>
</protein>